<evidence type="ECO:0000313" key="1">
    <source>
        <dbReference type="EMBL" id="DAE11647.1"/>
    </source>
</evidence>
<sequence length="153" mass="17689">MKIVENEFKDYAVAASETDFFKRIKRIKTIPSDASDAEIETILSITFNTFERCIEQIKHCFEFFDGLYALGIDVAGVPSDRICDDLVDLLEAMMGDTRNHWISFFIYNMDFGNRADEVIVMDNGKKISLSSTHELWDLLVHEIGEEMRKEFKS</sequence>
<accession>A0A8S5PXA8</accession>
<reference evidence="1" key="1">
    <citation type="journal article" date="2021" name="Proc. Natl. Acad. Sci. U.S.A.">
        <title>A Catalog of Tens of Thousands of Viruses from Human Metagenomes Reveals Hidden Associations with Chronic Diseases.</title>
        <authorList>
            <person name="Tisza M.J."/>
            <person name="Buck C.B."/>
        </authorList>
    </citation>
    <scope>NUCLEOTIDE SEQUENCE</scope>
    <source>
        <strain evidence="1">Ct2vX3</strain>
    </source>
</reference>
<proteinExistence type="predicted"/>
<protein>
    <submittedName>
        <fullName evidence="1">Uncharacterized protein</fullName>
    </submittedName>
</protein>
<name>A0A8S5PXA8_9CAUD</name>
<organism evidence="1">
    <name type="scientific">Siphoviridae sp. ct2vX3</name>
    <dbReference type="NCBI Taxonomy" id="2825318"/>
    <lineage>
        <taxon>Viruses</taxon>
        <taxon>Duplodnaviria</taxon>
        <taxon>Heunggongvirae</taxon>
        <taxon>Uroviricota</taxon>
        <taxon>Caudoviricetes</taxon>
    </lineage>
</organism>
<dbReference type="EMBL" id="BK015535">
    <property type="protein sequence ID" value="DAE11647.1"/>
    <property type="molecule type" value="Genomic_DNA"/>
</dbReference>